<keyword evidence="2 4" id="KW-0813">Transport</keyword>
<dbReference type="SUPFAM" id="SSF53850">
    <property type="entry name" value="Periplasmic binding protein-like II"/>
    <property type="match status" value="1"/>
</dbReference>
<dbReference type="InterPro" id="IPR050811">
    <property type="entry name" value="Phosphate_ABC_transporter"/>
</dbReference>
<dbReference type="CDD" id="cd13654">
    <property type="entry name" value="PBP2_phosphate_like_2"/>
    <property type="match status" value="1"/>
</dbReference>
<dbReference type="Proteomes" id="UP000317648">
    <property type="component" value="Chromosome"/>
</dbReference>
<keyword evidence="4" id="KW-0592">Phosphate transport</keyword>
<evidence type="ECO:0000256" key="2">
    <source>
        <dbReference type="ARBA" id="ARBA00022448"/>
    </source>
</evidence>
<name>A0A518E299_9BACT</name>
<dbReference type="KEGG" id="lcre:Pla8534_60710"/>
<proteinExistence type="inferred from homology"/>
<dbReference type="GO" id="GO:0006817">
    <property type="term" value="P:phosphate ion transport"/>
    <property type="evidence" value="ECO:0007669"/>
    <property type="project" value="UniProtKB-UniRule"/>
</dbReference>
<keyword evidence="7" id="KW-1185">Reference proteome</keyword>
<evidence type="ECO:0000256" key="4">
    <source>
        <dbReference type="RuleBase" id="RU367119"/>
    </source>
</evidence>
<evidence type="ECO:0000313" key="6">
    <source>
        <dbReference type="EMBL" id="QDU98210.1"/>
    </source>
</evidence>
<dbReference type="NCBIfam" id="TIGR02136">
    <property type="entry name" value="ptsS_2"/>
    <property type="match status" value="1"/>
</dbReference>
<dbReference type="GO" id="GO:0042301">
    <property type="term" value="F:phosphate ion binding"/>
    <property type="evidence" value="ECO:0007669"/>
    <property type="project" value="UniProtKB-UniRule"/>
</dbReference>
<evidence type="ECO:0000313" key="7">
    <source>
        <dbReference type="Proteomes" id="UP000317648"/>
    </source>
</evidence>
<feature type="chain" id="PRO_5027162314" description="Phosphate-binding protein" evidence="4">
    <location>
        <begin position="30"/>
        <end position="320"/>
    </location>
</feature>
<dbReference type="PANTHER" id="PTHR30570:SF1">
    <property type="entry name" value="PHOSPHATE-BINDING PROTEIN PSTS"/>
    <property type="match status" value="1"/>
</dbReference>
<dbReference type="AlphaFoldDB" id="A0A518E299"/>
<comment type="function">
    <text evidence="4">Involved in the system for phosphate transport across the cytoplasmic membrane.</text>
</comment>
<dbReference type="InterPro" id="IPR024370">
    <property type="entry name" value="PBP_domain"/>
</dbReference>
<evidence type="ECO:0000256" key="1">
    <source>
        <dbReference type="ARBA" id="ARBA00008725"/>
    </source>
</evidence>
<sequence length="320" mass="33950" precursor="true">MPLFGQWLQLASLLLAASLLLGCGPQPQAINIDGSSTVGPITKAIAEKFREIDPVVHITVGVSGSGGGFKKLIAGEITICNASRPIKASETAQLQAKGIEVVEIEVAYDGLAVVVHPESRINKLTVAQLKELWKTGSTIKKWSNLDPAFGDAEIDLYGPGTDSGTFDYFTEAVVGESGDSRSDYTANENDNALVNGVAGNPSSLGYFGLAYFKENASRLKLVAIDNGDGEAILPSEKTVTSGQYKPLSRPLYIYVRKDALAHPQVASFVRFYLDNASDLVKEVGYVRLSDEALEANKAKVVSAASAARTTADAKTAAVNH</sequence>
<reference evidence="6 7" key="1">
    <citation type="submission" date="2019-02" db="EMBL/GenBank/DDBJ databases">
        <title>Deep-cultivation of Planctomycetes and their phenomic and genomic characterization uncovers novel biology.</title>
        <authorList>
            <person name="Wiegand S."/>
            <person name="Jogler M."/>
            <person name="Boedeker C."/>
            <person name="Pinto D."/>
            <person name="Vollmers J."/>
            <person name="Rivas-Marin E."/>
            <person name="Kohn T."/>
            <person name="Peeters S.H."/>
            <person name="Heuer A."/>
            <person name="Rast P."/>
            <person name="Oberbeckmann S."/>
            <person name="Bunk B."/>
            <person name="Jeske O."/>
            <person name="Meyerdierks A."/>
            <person name="Storesund J.E."/>
            <person name="Kallscheuer N."/>
            <person name="Luecker S."/>
            <person name="Lage O.M."/>
            <person name="Pohl T."/>
            <person name="Merkel B.J."/>
            <person name="Hornburger P."/>
            <person name="Mueller R.-W."/>
            <person name="Bruemmer F."/>
            <person name="Labrenz M."/>
            <person name="Spormann A.M."/>
            <person name="Op den Camp H."/>
            <person name="Overmann J."/>
            <person name="Amann R."/>
            <person name="Jetten M.S.M."/>
            <person name="Mascher T."/>
            <person name="Medema M.H."/>
            <person name="Devos D.P."/>
            <person name="Kaster A.-K."/>
            <person name="Ovreas L."/>
            <person name="Rohde M."/>
            <person name="Galperin M.Y."/>
            <person name="Jogler C."/>
        </authorList>
    </citation>
    <scope>NUCLEOTIDE SEQUENCE [LARGE SCALE GENOMIC DNA]</scope>
    <source>
        <strain evidence="6 7">Pla85_3_4</strain>
    </source>
</reference>
<dbReference type="EMBL" id="CP036433">
    <property type="protein sequence ID" value="QDU98210.1"/>
    <property type="molecule type" value="Genomic_DNA"/>
</dbReference>
<evidence type="ECO:0000259" key="5">
    <source>
        <dbReference type="Pfam" id="PF12849"/>
    </source>
</evidence>
<organism evidence="6 7">
    <name type="scientific">Lignipirellula cremea</name>
    <dbReference type="NCBI Taxonomy" id="2528010"/>
    <lineage>
        <taxon>Bacteria</taxon>
        <taxon>Pseudomonadati</taxon>
        <taxon>Planctomycetota</taxon>
        <taxon>Planctomycetia</taxon>
        <taxon>Pirellulales</taxon>
        <taxon>Pirellulaceae</taxon>
        <taxon>Lignipirellula</taxon>
    </lineage>
</organism>
<dbReference type="OrthoDB" id="9790048at2"/>
<gene>
    <name evidence="6" type="primary">pstS_3</name>
    <name evidence="6" type="ORF">Pla8534_60710</name>
</gene>
<feature type="signal peptide" evidence="4">
    <location>
        <begin position="1"/>
        <end position="29"/>
    </location>
</feature>
<dbReference type="RefSeq" id="WP_145057281.1">
    <property type="nucleotide sequence ID" value="NZ_CP036433.1"/>
</dbReference>
<accession>A0A518E299</accession>
<dbReference type="PANTHER" id="PTHR30570">
    <property type="entry name" value="PERIPLASMIC PHOSPHATE BINDING COMPONENT OF PHOSPHATE ABC TRANSPORTER"/>
    <property type="match status" value="1"/>
</dbReference>
<evidence type="ECO:0000256" key="3">
    <source>
        <dbReference type="ARBA" id="ARBA00022729"/>
    </source>
</evidence>
<comment type="similarity">
    <text evidence="1 4">Belongs to the PstS family.</text>
</comment>
<dbReference type="InterPro" id="IPR011862">
    <property type="entry name" value="Phos-bd"/>
</dbReference>
<keyword evidence="3 4" id="KW-0732">Signal</keyword>
<dbReference type="Pfam" id="PF12849">
    <property type="entry name" value="PBP_like_2"/>
    <property type="match status" value="1"/>
</dbReference>
<dbReference type="Gene3D" id="3.40.190.10">
    <property type="entry name" value="Periplasmic binding protein-like II"/>
    <property type="match status" value="2"/>
</dbReference>
<protein>
    <recommendedName>
        <fullName evidence="4">Phosphate-binding protein</fullName>
    </recommendedName>
</protein>
<feature type="domain" description="PBP" evidence="5">
    <location>
        <begin position="26"/>
        <end position="274"/>
    </location>
</feature>